<protein>
    <submittedName>
        <fullName evidence="2">Uncharacterized protein</fullName>
    </submittedName>
</protein>
<gene>
    <name evidence="2" type="ORF">PXEA_LOCUS3492</name>
</gene>
<comment type="caution">
    <text evidence="2">The sequence shown here is derived from an EMBL/GenBank/DDBJ whole genome shotgun (WGS) entry which is preliminary data.</text>
</comment>
<dbReference type="Proteomes" id="UP000784294">
    <property type="component" value="Unassembled WGS sequence"/>
</dbReference>
<keyword evidence="3" id="KW-1185">Reference proteome</keyword>
<reference evidence="2" key="1">
    <citation type="submission" date="2018-11" db="EMBL/GenBank/DDBJ databases">
        <authorList>
            <consortium name="Pathogen Informatics"/>
        </authorList>
    </citation>
    <scope>NUCLEOTIDE SEQUENCE</scope>
</reference>
<sequence>MEDVISQLSLSQPLLAFLDNMMRMGDLYAGDDIMFATEYRKHLLAPHEYSPANANLAFMRSMEEKQIAKALNRAVKTGGVQEKMRDSVSLVDLVPALSEAWETSDPISAGRIAMVESRPQGKLTSQPTKKEQMRGSSRSGSLDCEFASVWQNEQLETPAYRSKRRQLQDELANLDIIWQPSLIARDHLVAELVTEPPENIESPSLSGGRGGRFQVRLHLSVCQPFTPSFIFSFPGLF</sequence>
<evidence type="ECO:0000313" key="3">
    <source>
        <dbReference type="Proteomes" id="UP000784294"/>
    </source>
</evidence>
<evidence type="ECO:0000313" key="2">
    <source>
        <dbReference type="EMBL" id="VEL10052.1"/>
    </source>
</evidence>
<accession>A0A3S5CI26</accession>
<evidence type="ECO:0000256" key="1">
    <source>
        <dbReference type="SAM" id="MobiDB-lite"/>
    </source>
</evidence>
<name>A0A3S5CI26_9PLAT</name>
<organism evidence="2 3">
    <name type="scientific">Protopolystoma xenopodis</name>
    <dbReference type="NCBI Taxonomy" id="117903"/>
    <lineage>
        <taxon>Eukaryota</taxon>
        <taxon>Metazoa</taxon>
        <taxon>Spiralia</taxon>
        <taxon>Lophotrochozoa</taxon>
        <taxon>Platyhelminthes</taxon>
        <taxon>Monogenea</taxon>
        <taxon>Polyopisthocotylea</taxon>
        <taxon>Polystomatidea</taxon>
        <taxon>Polystomatidae</taxon>
        <taxon>Protopolystoma</taxon>
    </lineage>
</organism>
<dbReference type="EMBL" id="CAAALY010007908">
    <property type="protein sequence ID" value="VEL10052.1"/>
    <property type="molecule type" value="Genomic_DNA"/>
</dbReference>
<dbReference type="AlphaFoldDB" id="A0A3S5CI26"/>
<feature type="region of interest" description="Disordered" evidence="1">
    <location>
        <begin position="117"/>
        <end position="140"/>
    </location>
</feature>
<dbReference type="OrthoDB" id="43122at2759"/>
<proteinExistence type="predicted"/>